<dbReference type="Proteomes" id="UP000572754">
    <property type="component" value="Unassembled WGS sequence"/>
</dbReference>
<sequence>MLDQDTFIGQTVCIAGGSRGLGRIMAVEVAKQVMLPGASVIILARNPKTLQEAKGEIMAARLSEEQTVHTVSVDLGDHAALRNAMSEHNATPDTLICSVGGTTPDQIGFLVDLAPESLATCFSTNYQASLFITQWCVQRWVQQPDPNRTRRLVYIASAASFVALPGYTAYTPPKTALRALADTLRQELLLYGDESMYRVHVALPGAFITDSFIQEQATKPELLKNMEGSNYSGMEKLLKNVQSAEDIAARIFRAIRKGQYMITTDLTTDLTLNNMRGPSPRDSTLYDVFMSFVGSLAFPFVRRRFDRMTVHYGLEKSLRKSL</sequence>
<comment type="caution">
    <text evidence="1">The sequence shown here is derived from an EMBL/GenBank/DDBJ whole genome shotgun (WGS) entry which is preliminary data.</text>
</comment>
<dbReference type="InterPro" id="IPR036291">
    <property type="entry name" value="NAD(P)-bd_dom_sf"/>
</dbReference>
<dbReference type="GO" id="GO:0006666">
    <property type="term" value="P:3-keto-sphinganine metabolic process"/>
    <property type="evidence" value="ECO:0007669"/>
    <property type="project" value="TreeGrafter"/>
</dbReference>
<reference evidence="2" key="1">
    <citation type="journal article" date="2020" name="BMC Genomics">
        <title>Correction to: Identification and distribution of gene clusters required for synthesis of sphingolipid metabolism inhibitors in diverse species of the filamentous fungus Fusarium.</title>
        <authorList>
            <person name="Kim H.S."/>
            <person name="Lohmar J.M."/>
            <person name="Busman M."/>
            <person name="Brown D.W."/>
            <person name="Naumann T.A."/>
            <person name="Divon H.H."/>
            <person name="Lysoe E."/>
            <person name="Uhlig S."/>
            <person name="Proctor R.H."/>
        </authorList>
    </citation>
    <scope>NUCLEOTIDE SEQUENCE [LARGE SCALE GENOMIC DNA]</scope>
    <source>
        <strain evidence="2">NRRL 25331</strain>
    </source>
</reference>
<protein>
    <submittedName>
        <fullName evidence="1">Short chain dehydrogenase reductase family</fullName>
    </submittedName>
</protein>
<dbReference type="PANTHER" id="PTHR43550">
    <property type="entry name" value="3-KETODIHYDROSPHINGOSINE REDUCTASE"/>
    <property type="match status" value="1"/>
</dbReference>
<reference evidence="1 2" key="2">
    <citation type="submission" date="2020-05" db="EMBL/GenBank/DDBJ databases">
        <title>Identification and distribution of gene clusters putatively required for synthesis of sphingolipid metabolism inhibitors in phylogenetically diverse species of the filamentous fungus Fusarium.</title>
        <authorList>
            <person name="Kim H.-S."/>
            <person name="Busman M."/>
            <person name="Brown D.W."/>
            <person name="Divon H."/>
            <person name="Uhlig S."/>
            <person name="Proctor R.H."/>
        </authorList>
    </citation>
    <scope>NUCLEOTIDE SEQUENCE [LARGE SCALE GENOMIC DNA]</scope>
    <source>
        <strain evidence="1 2">NRRL 25331</strain>
    </source>
</reference>
<dbReference type="SUPFAM" id="SSF51735">
    <property type="entry name" value="NAD(P)-binding Rossmann-fold domains"/>
    <property type="match status" value="1"/>
</dbReference>
<dbReference type="InterPro" id="IPR002347">
    <property type="entry name" value="SDR_fam"/>
</dbReference>
<gene>
    <name evidence="1" type="ORF">FCIRC_6732</name>
</gene>
<dbReference type="PANTHER" id="PTHR43550:SF3">
    <property type="entry name" value="3-KETODIHYDROSPHINGOSINE REDUCTASE"/>
    <property type="match status" value="1"/>
</dbReference>
<dbReference type="Pfam" id="PF00106">
    <property type="entry name" value="adh_short"/>
    <property type="match status" value="1"/>
</dbReference>
<proteinExistence type="predicted"/>
<dbReference type="GO" id="GO:0005789">
    <property type="term" value="C:endoplasmic reticulum membrane"/>
    <property type="evidence" value="ECO:0007669"/>
    <property type="project" value="TreeGrafter"/>
</dbReference>
<dbReference type="AlphaFoldDB" id="A0A8H5TXT8"/>
<keyword evidence="2" id="KW-1185">Reference proteome</keyword>
<dbReference type="Gene3D" id="3.40.50.720">
    <property type="entry name" value="NAD(P)-binding Rossmann-like Domain"/>
    <property type="match status" value="1"/>
</dbReference>
<dbReference type="GO" id="GO:0047560">
    <property type="term" value="F:3-dehydrosphinganine reductase activity"/>
    <property type="evidence" value="ECO:0007669"/>
    <property type="project" value="TreeGrafter"/>
</dbReference>
<organism evidence="1 2">
    <name type="scientific">Fusarium circinatum</name>
    <name type="common">Pitch canker fungus</name>
    <name type="synonym">Gibberella circinata</name>
    <dbReference type="NCBI Taxonomy" id="48490"/>
    <lineage>
        <taxon>Eukaryota</taxon>
        <taxon>Fungi</taxon>
        <taxon>Dikarya</taxon>
        <taxon>Ascomycota</taxon>
        <taxon>Pezizomycotina</taxon>
        <taxon>Sordariomycetes</taxon>
        <taxon>Hypocreomycetidae</taxon>
        <taxon>Hypocreales</taxon>
        <taxon>Nectriaceae</taxon>
        <taxon>Fusarium</taxon>
        <taxon>Fusarium fujikuroi species complex</taxon>
    </lineage>
</organism>
<dbReference type="EMBL" id="JAAQPE010000224">
    <property type="protein sequence ID" value="KAF5677460.1"/>
    <property type="molecule type" value="Genomic_DNA"/>
</dbReference>
<name>A0A8H5TXT8_FUSCI</name>
<dbReference type="GO" id="GO:0030148">
    <property type="term" value="P:sphingolipid biosynthetic process"/>
    <property type="evidence" value="ECO:0007669"/>
    <property type="project" value="TreeGrafter"/>
</dbReference>
<evidence type="ECO:0000313" key="2">
    <source>
        <dbReference type="Proteomes" id="UP000572754"/>
    </source>
</evidence>
<evidence type="ECO:0000313" key="1">
    <source>
        <dbReference type="EMBL" id="KAF5677460.1"/>
    </source>
</evidence>
<dbReference type="PRINTS" id="PR00081">
    <property type="entry name" value="GDHRDH"/>
</dbReference>
<accession>A0A8H5TXT8</accession>